<dbReference type="AlphaFoldDB" id="A0A8H7CEW6"/>
<feature type="chain" id="PRO_5034009937" description="Carbohydrate-binding module family 13 protein" evidence="1">
    <location>
        <begin position="21"/>
        <end position="178"/>
    </location>
</feature>
<dbReference type="Gene3D" id="2.80.10.50">
    <property type="match status" value="1"/>
</dbReference>
<evidence type="ECO:0000256" key="1">
    <source>
        <dbReference type="SAM" id="SignalP"/>
    </source>
</evidence>
<evidence type="ECO:0000313" key="3">
    <source>
        <dbReference type="Proteomes" id="UP000620124"/>
    </source>
</evidence>
<keyword evidence="3" id="KW-1185">Reference proteome</keyword>
<dbReference type="SUPFAM" id="SSF50370">
    <property type="entry name" value="Ricin B-like lectins"/>
    <property type="match status" value="1"/>
</dbReference>
<organism evidence="2 3">
    <name type="scientific">Mycena venus</name>
    <dbReference type="NCBI Taxonomy" id="2733690"/>
    <lineage>
        <taxon>Eukaryota</taxon>
        <taxon>Fungi</taxon>
        <taxon>Dikarya</taxon>
        <taxon>Basidiomycota</taxon>
        <taxon>Agaricomycotina</taxon>
        <taxon>Agaricomycetes</taxon>
        <taxon>Agaricomycetidae</taxon>
        <taxon>Agaricales</taxon>
        <taxon>Marasmiineae</taxon>
        <taxon>Mycenaceae</taxon>
        <taxon>Mycena</taxon>
    </lineage>
</organism>
<dbReference type="OrthoDB" id="3048202at2759"/>
<dbReference type="InterPro" id="IPR035992">
    <property type="entry name" value="Ricin_B-like_lectins"/>
</dbReference>
<accession>A0A8H7CEW6</accession>
<dbReference type="Proteomes" id="UP000620124">
    <property type="component" value="Unassembled WGS sequence"/>
</dbReference>
<evidence type="ECO:0000313" key="2">
    <source>
        <dbReference type="EMBL" id="KAF7334720.1"/>
    </source>
</evidence>
<evidence type="ECO:0008006" key="4">
    <source>
        <dbReference type="Google" id="ProtNLM"/>
    </source>
</evidence>
<proteinExistence type="predicted"/>
<reference evidence="2" key="1">
    <citation type="submission" date="2020-05" db="EMBL/GenBank/DDBJ databases">
        <title>Mycena genomes resolve the evolution of fungal bioluminescence.</title>
        <authorList>
            <person name="Tsai I.J."/>
        </authorList>
    </citation>
    <scope>NUCLEOTIDE SEQUENCE</scope>
    <source>
        <strain evidence="2">CCC161011</strain>
    </source>
</reference>
<comment type="caution">
    <text evidence="2">The sequence shown here is derived from an EMBL/GenBank/DDBJ whole genome shotgun (WGS) entry which is preliminary data.</text>
</comment>
<protein>
    <recommendedName>
        <fullName evidence="4">Carbohydrate-binding module family 13 protein</fullName>
    </recommendedName>
</protein>
<keyword evidence="1" id="KW-0732">Signal</keyword>
<name>A0A8H7CEW6_9AGAR</name>
<gene>
    <name evidence="2" type="ORF">MVEN_02302700</name>
</gene>
<dbReference type="EMBL" id="JACAZI010000026">
    <property type="protein sequence ID" value="KAF7334720.1"/>
    <property type="molecule type" value="Genomic_DNA"/>
</dbReference>
<sequence length="178" mass="19544">MFSFSKVLAFGLVALSSVRAIPFTQVSCSVDFGTSVGPTHAFNAVEPGFYLIINVATNTPVIASAENGEVGMAIEGRRPDDLGKWELKKADQGGFKIYNVALKDSPIWSSNGELFCGKFKEAETFAVEPAGPGVFNIKEVNRDDEWTVLDSSWPIPLLRLDESHGRKEQLWRLIPVPK</sequence>
<feature type="signal peptide" evidence="1">
    <location>
        <begin position="1"/>
        <end position="20"/>
    </location>
</feature>